<dbReference type="AlphaFoldDB" id="Q47GY8"/>
<proteinExistence type="inferred from homology"/>
<comment type="subcellular location">
    <subcellularLocation>
        <location evidence="5">Cell membrane</location>
        <topology evidence="5">Multi-pass membrane protein</topology>
    </subcellularLocation>
    <subcellularLocation>
        <location evidence="1">Membrane</location>
        <topology evidence="1">Multi-pass membrane protein</topology>
    </subcellularLocation>
</comment>
<gene>
    <name evidence="6" type="ordered locus">Daro_1137</name>
</gene>
<evidence type="ECO:0000256" key="5">
    <source>
        <dbReference type="RuleBase" id="RU363041"/>
    </source>
</evidence>
<keyword evidence="3 5" id="KW-1133">Transmembrane helix</keyword>
<evidence type="ECO:0000256" key="4">
    <source>
        <dbReference type="ARBA" id="ARBA00023136"/>
    </source>
</evidence>
<feature type="transmembrane region" description="Helical" evidence="5">
    <location>
        <begin position="206"/>
        <end position="224"/>
    </location>
</feature>
<evidence type="ECO:0000313" key="6">
    <source>
        <dbReference type="EMBL" id="AAZ45893.1"/>
    </source>
</evidence>
<dbReference type="KEGG" id="dar:Daro_1137"/>
<feature type="transmembrane region" description="Helical" evidence="5">
    <location>
        <begin position="230"/>
        <end position="248"/>
    </location>
</feature>
<protein>
    <recommendedName>
        <fullName evidence="5">Probable membrane transporter protein</fullName>
    </recommendedName>
</protein>
<keyword evidence="2 5" id="KW-0812">Transmembrane</keyword>
<feature type="transmembrane region" description="Helical" evidence="5">
    <location>
        <begin position="78"/>
        <end position="95"/>
    </location>
</feature>
<sequence>MILALSLVLPLLIGAALGLAGGIFGIGGGIIAIPVMTGLFGMDQKLAQGTALVMMVPNLSISLWRYTQRQPLPKLRTALLVLSAVTATTLTAHYASGLASSELRRYFGAFLLWLAIHSLWSLRAGRSRWSFSLPERLIPLVGLVGGTCQGLISIGGGMITPPILVTFFRQTQAMAQGFAIALVMPSSIVALLTFSKVGLVDWKMGVLFALGGALTVSYGVGIAHRLPERRLRVAFALMLLATALWMIFHG</sequence>
<keyword evidence="4 5" id="KW-0472">Membrane</keyword>
<dbReference type="eggNOG" id="COG0730">
    <property type="taxonomic scope" value="Bacteria"/>
</dbReference>
<keyword evidence="5" id="KW-1003">Cell membrane</keyword>
<name>Q47GY8_DECAR</name>
<organism evidence="6">
    <name type="scientific">Dechloromonas aromatica (strain RCB)</name>
    <dbReference type="NCBI Taxonomy" id="159087"/>
    <lineage>
        <taxon>Bacteria</taxon>
        <taxon>Pseudomonadati</taxon>
        <taxon>Pseudomonadota</taxon>
        <taxon>Betaproteobacteria</taxon>
        <taxon>Rhodocyclales</taxon>
        <taxon>Azonexaceae</taxon>
        <taxon>Dechloromonas</taxon>
    </lineage>
</organism>
<reference evidence="6" key="1">
    <citation type="submission" date="2005-08" db="EMBL/GenBank/DDBJ databases">
        <title>Complete sequence of Dechloromonas aromatica RCB.</title>
        <authorList>
            <person name="Salinero K.K."/>
            <person name="Copeland A."/>
            <person name="Lucas S."/>
            <person name="Lapidus A."/>
            <person name="Barry K."/>
            <person name="Detter J.C."/>
            <person name="Glavina T."/>
            <person name="Hammon N."/>
            <person name="Israni S."/>
            <person name="Pitluck S."/>
            <person name="Di Bartolo G."/>
            <person name="Trong S."/>
            <person name="Schmutz J."/>
            <person name="Larimer F."/>
            <person name="Land M."/>
            <person name="Ivanova N."/>
            <person name="Richardson P."/>
        </authorList>
    </citation>
    <scope>NUCLEOTIDE SEQUENCE</scope>
    <source>
        <strain evidence="6">RCB</strain>
    </source>
</reference>
<evidence type="ECO:0000256" key="2">
    <source>
        <dbReference type="ARBA" id="ARBA00022692"/>
    </source>
</evidence>
<evidence type="ECO:0000256" key="1">
    <source>
        <dbReference type="ARBA" id="ARBA00004141"/>
    </source>
</evidence>
<dbReference type="STRING" id="159087.Daro_1137"/>
<dbReference type="HOGENOM" id="CLU_045498_5_1_4"/>
<evidence type="ECO:0000256" key="3">
    <source>
        <dbReference type="ARBA" id="ARBA00022989"/>
    </source>
</evidence>
<dbReference type="InterPro" id="IPR051598">
    <property type="entry name" value="TSUP/Inactive_protease-like"/>
</dbReference>
<dbReference type="PANTHER" id="PTHR43701">
    <property type="entry name" value="MEMBRANE TRANSPORTER PROTEIN MJ0441-RELATED"/>
    <property type="match status" value="1"/>
</dbReference>
<accession>Q47GY8</accession>
<feature type="transmembrane region" description="Helical" evidence="5">
    <location>
        <begin position="137"/>
        <end position="161"/>
    </location>
</feature>
<dbReference type="OrthoDB" id="7030574at2"/>
<feature type="transmembrane region" description="Helical" evidence="5">
    <location>
        <begin position="46"/>
        <end position="66"/>
    </location>
</feature>
<dbReference type="EMBL" id="CP000089">
    <property type="protein sequence ID" value="AAZ45893.1"/>
    <property type="molecule type" value="Genomic_DNA"/>
</dbReference>
<feature type="transmembrane region" description="Helical" evidence="5">
    <location>
        <begin position="173"/>
        <end position="194"/>
    </location>
</feature>
<dbReference type="Pfam" id="PF01925">
    <property type="entry name" value="TauE"/>
    <property type="match status" value="1"/>
</dbReference>
<dbReference type="GO" id="GO:0005886">
    <property type="term" value="C:plasma membrane"/>
    <property type="evidence" value="ECO:0007669"/>
    <property type="project" value="UniProtKB-SubCell"/>
</dbReference>
<dbReference type="PANTHER" id="PTHR43701:SF2">
    <property type="entry name" value="MEMBRANE TRANSPORTER PROTEIN YJNA-RELATED"/>
    <property type="match status" value="1"/>
</dbReference>
<comment type="similarity">
    <text evidence="5">Belongs to the 4-toluene sulfonate uptake permease (TSUP) (TC 2.A.102) family.</text>
</comment>
<dbReference type="InterPro" id="IPR002781">
    <property type="entry name" value="TM_pro_TauE-like"/>
</dbReference>